<dbReference type="CDD" id="cd08041">
    <property type="entry name" value="OBF_kDNA_ligase_like"/>
    <property type="match status" value="1"/>
</dbReference>
<dbReference type="InterPro" id="IPR012340">
    <property type="entry name" value="NA-bd_OB-fold"/>
</dbReference>
<organism evidence="9 10">
    <name type="scientific">Tilletia horrida</name>
    <dbReference type="NCBI Taxonomy" id="155126"/>
    <lineage>
        <taxon>Eukaryota</taxon>
        <taxon>Fungi</taxon>
        <taxon>Dikarya</taxon>
        <taxon>Basidiomycota</taxon>
        <taxon>Ustilaginomycotina</taxon>
        <taxon>Exobasidiomycetes</taxon>
        <taxon>Tilletiales</taxon>
        <taxon>Tilletiaceae</taxon>
        <taxon>Tilletia</taxon>
    </lineage>
</organism>
<comment type="caution">
    <text evidence="9">The sequence shown here is derived from an EMBL/GenBank/DDBJ whole genome shotgun (WGS) entry which is preliminary data.</text>
</comment>
<evidence type="ECO:0000256" key="7">
    <source>
        <dbReference type="SAM" id="MobiDB-lite"/>
    </source>
</evidence>
<dbReference type="PANTHER" id="PTHR47810">
    <property type="entry name" value="DNA LIGASE"/>
    <property type="match status" value="1"/>
</dbReference>
<keyword evidence="6" id="KW-0862">Zinc</keyword>
<dbReference type="GO" id="GO:0006281">
    <property type="term" value="P:DNA repair"/>
    <property type="evidence" value="ECO:0007669"/>
    <property type="project" value="UniProtKB-KW"/>
</dbReference>
<keyword evidence="5" id="KW-0234">DNA repair</keyword>
<feature type="compositionally biased region" description="Low complexity" evidence="7">
    <location>
        <begin position="85"/>
        <end position="106"/>
    </location>
</feature>
<dbReference type="InterPro" id="IPR012310">
    <property type="entry name" value="DNA_ligase_ATP-dep_cent"/>
</dbReference>
<reference evidence="9" key="1">
    <citation type="journal article" date="2023" name="PhytoFront">
        <title>Draft Genome Resources of Seven Strains of Tilletia horrida, Causal Agent of Kernel Smut of Rice.</title>
        <authorList>
            <person name="Khanal S."/>
            <person name="Antony Babu S."/>
            <person name="Zhou X.G."/>
        </authorList>
    </citation>
    <scope>NUCLEOTIDE SEQUENCE</scope>
    <source>
        <strain evidence="9">TX3</strain>
    </source>
</reference>
<feature type="region of interest" description="Disordered" evidence="7">
    <location>
        <begin position="80"/>
        <end position="109"/>
    </location>
</feature>
<evidence type="ECO:0000313" key="9">
    <source>
        <dbReference type="EMBL" id="KAK0522503.1"/>
    </source>
</evidence>
<keyword evidence="4" id="KW-0227">DNA damage</keyword>
<keyword evidence="3" id="KW-0235">DNA replication</keyword>
<dbReference type="NCBIfam" id="NF006592">
    <property type="entry name" value="PRK09125.1"/>
    <property type="match status" value="1"/>
</dbReference>
<evidence type="ECO:0000313" key="10">
    <source>
        <dbReference type="Proteomes" id="UP001176521"/>
    </source>
</evidence>
<dbReference type="EMBL" id="JAPDMQ010000582">
    <property type="protein sequence ID" value="KAK0522503.1"/>
    <property type="molecule type" value="Genomic_DNA"/>
</dbReference>
<dbReference type="InterPro" id="IPR016059">
    <property type="entry name" value="DNA_ligase_ATP-dep_CS"/>
</dbReference>
<dbReference type="Gene3D" id="2.40.50.140">
    <property type="entry name" value="Nucleic acid-binding proteins"/>
    <property type="match status" value="1"/>
</dbReference>
<dbReference type="SUPFAM" id="SSF56091">
    <property type="entry name" value="DNA ligase/mRNA capping enzyme, catalytic domain"/>
    <property type="match status" value="1"/>
</dbReference>
<comment type="cofactor">
    <cofactor evidence="1">
        <name>a divalent metal cation</name>
        <dbReference type="ChEBI" id="CHEBI:60240"/>
    </cofactor>
</comment>
<evidence type="ECO:0000259" key="8">
    <source>
        <dbReference type="PROSITE" id="PS50966"/>
    </source>
</evidence>
<evidence type="ECO:0000256" key="5">
    <source>
        <dbReference type="ARBA" id="ARBA00023204"/>
    </source>
</evidence>
<dbReference type="Pfam" id="PF01068">
    <property type="entry name" value="DNA_ligase_A_M"/>
    <property type="match status" value="1"/>
</dbReference>
<dbReference type="PANTHER" id="PTHR47810:SF1">
    <property type="entry name" value="DNA LIGASE B"/>
    <property type="match status" value="1"/>
</dbReference>
<dbReference type="GO" id="GO:0005524">
    <property type="term" value="F:ATP binding"/>
    <property type="evidence" value="ECO:0007669"/>
    <property type="project" value="InterPro"/>
</dbReference>
<evidence type="ECO:0000256" key="6">
    <source>
        <dbReference type="PROSITE-ProRule" id="PRU00325"/>
    </source>
</evidence>
<dbReference type="GO" id="GO:0006310">
    <property type="term" value="P:DNA recombination"/>
    <property type="evidence" value="ECO:0007669"/>
    <property type="project" value="InterPro"/>
</dbReference>
<protein>
    <recommendedName>
        <fullName evidence="8">SWIM-type domain-containing protein</fullName>
    </recommendedName>
</protein>
<keyword evidence="6" id="KW-0479">Metal-binding</keyword>
<dbReference type="Gene3D" id="3.30.1490.70">
    <property type="match status" value="1"/>
</dbReference>
<proteinExistence type="predicted"/>
<keyword evidence="2" id="KW-0436">Ligase</keyword>
<dbReference type="InterPro" id="IPR050326">
    <property type="entry name" value="NAD_dep_DNA_ligaseB"/>
</dbReference>
<dbReference type="GO" id="GO:0008270">
    <property type="term" value="F:zinc ion binding"/>
    <property type="evidence" value="ECO:0007669"/>
    <property type="project" value="UniProtKB-KW"/>
</dbReference>
<dbReference type="GO" id="GO:0006260">
    <property type="term" value="P:DNA replication"/>
    <property type="evidence" value="ECO:0007669"/>
    <property type="project" value="UniProtKB-KW"/>
</dbReference>
<dbReference type="CDD" id="cd07896">
    <property type="entry name" value="Adenylation_kDNA_ligase_like"/>
    <property type="match status" value="1"/>
</dbReference>
<dbReference type="PROSITE" id="PS50966">
    <property type="entry name" value="ZF_SWIM"/>
    <property type="match status" value="1"/>
</dbReference>
<dbReference type="PROSITE" id="PS00333">
    <property type="entry name" value="DNA_LIGASE_A2"/>
    <property type="match status" value="1"/>
</dbReference>
<dbReference type="Proteomes" id="UP001176521">
    <property type="component" value="Unassembled WGS sequence"/>
</dbReference>
<sequence length="410" mass="44795">MDPATAEVAGIAPNKLMGVGDVIEVPGSGKEPYKLKRYDDHYVCSCPGWRFNKKGLKARTCKHLKALLGDKYEEARISAADPNGAATSSSSPTKRKATSTSSSSPSKKAKNTVELMLANTFVLGGGTDPAGWWMSEKLDGVRAYWDGSNMWSRAGNEYEIPDALRNKLPKDLQLDGELWMDRDAFDETSGIVRGGFGSGTKWESIAYMVFDVVGDTNPVEKRWAKLKTKFGEPITPTDALARQVGGSIVVLAQELCKSHEHLVTELKRVEALGGEGLMLRQPASQYEHRRSKALLKVKSFYDAEALVIAIEKGEGKNAGRMGALRCQMESGALFKVGTGFTDAHRNNPPPVGTIINYKFQELSHELTPRFPVFVGVAADKTKPKDAEVRSTQLRADKKAVANKAAKEETK</sequence>
<evidence type="ECO:0000256" key="1">
    <source>
        <dbReference type="ARBA" id="ARBA00001968"/>
    </source>
</evidence>
<evidence type="ECO:0000256" key="4">
    <source>
        <dbReference type="ARBA" id="ARBA00022763"/>
    </source>
</evidence>
<feature type="domain" description="SWIM-type" evidence="8">
    <location>
        <begin position="33"/>
        <end position="72"/>
    </location>
</feature>
<evidence type="ECO:0000256" key="3">
    <source>
        <dbReference type="ARBA" id="ARBA00022705"/>
    </source>
</evidence>
<dbReference type="Pfam" id="PF14743">
    <property type="entry name" value="DNA_ligase_OB_2"/>
    <property type="match status" value="1"/>
</dbReference>
<dbReference type="GO" id="GO:0003910">
    <property type="term" value="F:DNA ligase (ATP) activity"/>
    <property type="evidence" value="ECO:0007669"/>
    <property type="project" value="InterPro"/>
</dbReference>
<dbReference type="InterPro" id="IPR029319">
    <property type="entry name" value="DNA_ligase_OB"/>
</dbReference>
<dbReference type="InterPro" id="IPR007527">
    <property type="entry name" value="Znf_SWIM"/>
</dbReference>
<dbReference type="SUPFAM" id="SSF50249">
    <property type="entry name" value="Nucleic acid-binding proteins"/>
    <property type="match status" value="1"/>
</dbReference>
<keyword evidence="6" id="KW-0863">Zinc-finger</keyword>
<accession>A0AAN6G874</accession>
<keyword evidence="10" id="KW-1185">Reference proteome</keyword>
<dbReference type="AlphaFoldDB" id="A0AAN6G874"/>
<name>A0AAN6G874_9BASI</name>
<gene>
    <name evidence="9" type="ORF">OC842_006448</name>
</gene>
<dbReference type="Gene3D" id="3.30.470.30">
    <property type="entry name" value="DNA ligase/mRNA capping enzyme"/>
    <property type="match status" value="1"/>
</dbReference>
<evidence type="ECO:0000256" key="2">
    <source>
        <dbReference type="ARBA" id="ARBA00022598"/>
    </source>
</evidence>